<proteinExistence type="predicted"/>
<organism evidence="2 3">
    <name type="scientific">Chromatocurvus halotolerans</name>
    <dbReference type="NCBI Taxonomy" id="1132028"/>
    <lineage>
        <taxon>Bacteria</taxon>
        <taxon>Pseudomonadati</taxon>
        <taxon>Pseudomonadota</taxon>
        <taxon>Gammaproteobacteria</taxon>
        <taxon>Cellvibrionales</taxon>
        <taxon>Halieaceae</taxon>
        <taxon>Chromatocurvus</taxon>
    </lineage>
</organism>
<dbReference type="GO" id="GO:0020037">
    <property type="term" value="F:heme binding"/>
    <property type="evidence" value="ECO:0007669"/>
    <property type="project" value="InterPro"/>
</dbReference>
<evidence type="ECO:0000313" key="2">
    <source>
        <dbReference type="EMBL" id="TCO75867.1"/>
    </source>
</evidence>
<sequence>MPFGKRRTGAGGYRLCATILALLPALSVNVGAAESTEHQYPKADAYLGEVIQTDEWHSAQRLINTLEEKIRSTYGPGGARRDAHPKAHGCVAADFAINDDLPPGLAHGVFQPGAAYRAKIRFSNGSPNATGDDITGDTRGMAIKLYDVPGEKLFTSADRADQQDFILISSPVFFINDADDYASFFERVDSDSVLKMLKIPFLLGWQGSWNAYRMLSQTIANPLETRYWSVVPYQLGLGQERQAVKYSVRACNEGSSTIPDDPDSNYLRAAMVRTLDAGPACMEFMIQPRIAEMSVEDSISRWSEDEAPFQPVAKLTIHQQVFDTADQNSACENESYNPWQALPAHKPLGAVSRIRRVVYEAISDLRHGMNGVE</sequence>
<evidence type="ECO:0000313" key="3">
    <source>
        <dbReference type="Proteomes" id="UP000294980"/>
    </source>
</evidence>
<dbReference type="Gene3D" id="2.40.180.10">
    <property type="entry name" value="Catalase core domain"/>
    <property type="match status" value="1"/>
</dbReference>
<dbReference type="SUPFAM" id="SSF56634">
    <property type="entry name" value="Heme-dependent catalase-like"/>
    <property type="match status" value="1"/>
</dbReference>
<keyword evidence="3" id="KW-1185">Reference proteome</keyword>
<name>A0A4R2KSY7_9GAMM</name>
<feature type="chain" id="PRO_5020301617" evidence="1">
    <location>
        <begin position="33"/>
        <end position="373"/>
    </location>
</feature>
<dbReference type="OrthoDB" id="336698at2"/>
<gene>
    <name evidence="2" type="ORF">EV688_10657</name>
</gene>
<dbReference type="AlphaFoldDB" id="A0A4R2KSY7"/>
<dbReference type="EMBL" id="SLWX01000006">
    <property type="protein sequence ID" value="TCO75867.1"/>
    <property type="molecule type" value="Genomic_DNA"/>
</dbReference>
<protein>
    <submittedName>
        <fullName evidence="2">Catalase</fullName>
    </submittedName>
</protein>
<feature type="signal peptide" evidence="1">
    <location>
        <begin position="1"/>
        <end position="32"/>
    </location>
</feature>
<accession>A0A4R2KSY7</accession>
<dbReference type="PANTHER" id="PTHR36195:SF4">
    <property type="entry name" value="DOMAIN PROTEIN, PUTATIVE (AFU_ORTHOLOGUE AFUA_5G01990)-RELATED"/>
    <property type="match status" value="1"/>
</dbReference>
<dbReference type="CDD" id="cd08152">
    <property type="entry name" value="y4iL_like"/>
    <property type="match status" value="1"/>
</dbReference>
<keyword evidence="1" id="KW-0732">Signal</keyword>
<comment type="caution">
    <text evidence="2">The sequence shown here is derived from an EMBL/GenBank/DDBJ whole genome shotgun (WGS) entry which is preliminary data.</text>
</comment>
<dbReference type="InterPro" id="IPR020835">
    <property type="entry name" value="Catalase_sf"/>
</dbReference>
<dbReference type="Proteomes" id="UP000294980">
    <property type="component" value="Unassembled WGS sequence"/>
</dbReference>
<reference evidence="2 3" key="1">
    <citation type="submission" date="2019-03" db="EMBL/GenBank/DDBJ databases">
        <title>Genomic Encyclopedia of Type Strains, Phase IV (KMG-IV): sequencing the most valuable type-strain genomes for metagenomic binning, comparative biology and taxonomic classification.</title>
        <authorList>
            <person name="Goeker M."/>
        </authorList>
    </citation>
    <scope>NUCLEOTIDE SEQUENCE [LARGE SCALE GENOMIC DNA]</scope>
    <source>
        <strain evidence="2 3">DSM 23344</strain>
    </source>
</reference>
<dbReference type="PANTHER" id="PTHR36195">
    <property type="entry name" value="DOMAIN PROTEIN, PUTATIVE (AFU_ORTHOLOGUE AFUA_5G01990)-RELATED-RELATED"/>
    <property type="match status" value="1"/>
</dbReference>
<evidence type="ECO:0000256" key="1">
    <source>
        <dbReference type="SAM" id="SignalP"/>
    </source>
</evidence>